<accession>A0AAD2F664</accession>
<keyword evidence="1" id="KW-0812">Transmembrane</keyword>
<sequence>MDILARWLLGIGAMVAVIALFIAVYLTDRRAEERYGRAIEQHGASDSNTADLS</sequence>
<keyword evidence="4" id="KW-1185">Reference proteome</keyword>
<comment type="caution">
    <text evidence="2">The sequence shown here is derived from an EMBL/GenBank/DDBJ whole genome shotgun (WGS) entry which is preliminary data.</text>
</comment>
<keyword evidence="1" id="KW-1133">Transmembrane helix</keyword>
<keyword evidence="1" id="KW-0472">Membrane</keyword>
<reference evidence="2 4" key="1">
    <citation type="submission" date="2023-07" db="EMBL/GenBank/DDBJ databases">
        <authorList>
            <person name="Peeters C."/>
        </authorList>
    </citation>
    <scope>NUCLEOTIDE SEQUENCE</scope>
    <source>
        <strain evidence="3 4">LMG 32965</strain>
        <strain evidence="2">R-77567</strain>
    </source>
</reference>
<evidence type="ECO:0000313" key="5">
    <source>
        <dbReference type="Proteomes" id="UP001190491"/>
    </source>
</evidence>
<protein>
    <submittedName>
        <fullName evidence="2">Uncharacterized protein</fullName>
    </submittedName>
</protein>
<dbReference type="Proteomes" id="UP001189792">
    <property type="component" value="Unassembled WGS sequence"/>
</dbReference>
<evidence type="ECO:0000313" key="2">
    <source>
        <dbReference type="EMBL" id="CAJ0885455.1"/>
    </source>
</evidence>
<proteinExistence type="predicted"/>
<evidence type="ECO:0000313" key="3">
    <source>
        <dbReference type="EMBL" id="CAJ0890014.1"/>
    </source>
</evidence>
<dbReference type="RefSeq" id="WP_004632828.1">
    <property type="nucleotide sequence ID" value="NZ_CAUDKO010000009.1"/>
</dbReference>
<feature type="transmembrane region" description="Helical" evidence="1">
    <location>
        <begin position="6"/>
        <end position="27"/>
    </location>
</feature>
<dbReference type="EMBL" id="CAUDLI010000007">
    <property type="protein sequence ID" value="CAJ0890014.1"/>
    <property type="molecule type" value="Genomic_DNA"/>
</dbReference>
<organism evidence="2 5">
    <name type="scientific">Ralstonia flatus</name>
    <dbReference type="NCBI Taxonomy" id="3058601"/>
    <lineage>
        <taxon>Bacteria</taxon>
        <taxon>Pseudomonadati</taxon>
        <taxon>Pseudomonadota</taxon>
        <taxon>Betaproteobacteria</taxon>
        <taxon>Burkholderiales</taxon>
        <taxon>Burkholderiaceae</taxon>
        <taxon>Ralstonia</taxon>
    </lineage>
</organism>
<name>A0AAD2F664_9RALS</name>
<evidence type="ECO:0000256" key="1">
    <source>
        <dbReference type="SAM" id="Phobius"/>
    </source>
</evidence>
<dbReference type="Proteomes" id="UP001190491">
    <property type="component" value="Unassembled WGS sequence"/>
</dbReference>
<evidence type="ECO:0000313" key="4">
    <source>
        <dbReference type="Proteomes" id="UP001189792"/>
    </source>
</evidence>
<dbReference type="AlphaFoldDB" id="A0AAD2F664"/>
<gene>
    <name evidence="3" type="ORF">R77564_03423</name>
    <name evidence="2" type="ORF">R77567_03759</name>
</gene>
<dbReference type="EMBL" id="CAUDKO010000009">
    <property type="protein sequence ID" value="CAJ0885455.1"/>
    <property type="molecule type" value="Genomic_DNA"/>
</dbReference>